<evidence type="ECO:0000259" key="1">
    <source>
        <dbReference type="Pfam" id="PF22768"/>
    </source>
</evidence>
<dbReference type="Gene3D" id="2.40.30.200">
    <property type="match status" value="1"/>
</dbReference>
<dbReference type="Pfam" id="PF22768">
    <property type="entry name" value="SPP1_Dit"/>
    <property type="match status" value="1"/>
</dbReference>
<feature type="domain" description="Siphovirus-type tail component C-terminal" evidence="1">
    <location>
        <begin position="179"/>
        <end position="261"/>
    </location>
</feature>
<reference evidence="2" key="1">
    <citation type="journal article" date="2021" name="Proc. Natl. Acad. Sci. U.S.A.">
        <title>A Catalog of Tens of Thousands of Viruses from Human Metagenomes Reveals Hidden Associations with Chronic Diseases.</title>
        <authorList>
            <person name="Tisza M.J."/>
            <person name="Buck C.B."/>
        </authorList>
    </citation>
    <scope>NUCLEOTIDE SEQUENCE</scope>
    <source>
        <strain evidence="2">CtKN96</strain>
    </source>
</reference>
<proteinExistence type="predicted"/>
<protein>
    <submittedName>
        <fullName evidence="2">Distal tail protein</fullName>
    </submittedName>
</protein>
<accession>A0A8S5RT54</accession>
<name>A0A8S5RT54_9CAUD</name>
<organism evidence="2">
    <name type="scientific">Caudovirales sp. gcode 4</name>
    <dbReference type="NCBI Taxonomy" id="2838363"/>
    <lineage>
        <taxon>Viruses</taxon>
        <taxon>Duplodnaviria</taxon>
        <taxon>Heunggongvirae</taxon>
        <taxon>Uroviricota</taxon>
        <taxon>Caudoviricetes</taxon>
    </lineage>
</organism>
<sequence>MANIAQFNSVLFNAWASGKSIAGTKDLVIFNGFGLLNETYVTTRLNVRNMPSINLLQVSNPKSDWGILLDRFYKDRSITIEGHIRAENYEEMQKKIDALKKAIATKQGYFEFKFWDTYRRILCTLANSDIISREHYDIDHGKFTLTFRAEKPFWSEKQRGSVLFQGVNDEINGDVFNEGSEYSEPIINILVNSASGASELSIAVGKEAIKIAKNLNANDIIDINTEEKTVVINGQPTDFSGKFPKLQAGLNILNLKANGNYNLDVSVLFPKNFL</sequence>
<dbReference type="Gene3D" id="2.60.120.860">
    <property type="match status" value="1"/>
</dbReference>
<dbReference type="InterPro" id="IPR054738">
    <property type="entry name" value="Siphovirus-type_tail_C"/>
</dbReference>
<dbReference type="EMBL" id="BK059153">
    <property type="protein sequence ID" value="DAE92655.1"/>
    <property type="molecule type" value="Genomic_DNA"/>
</dbReference>
<evidence type="ECO:0000313" key="2">
    <source>
        <dbReference type="EMBL" id="DAE92655.1"/>
    </source>
</evidence>